<feature type="compositionally biased region" description="Low complexity" evidence="1">
    <location>
        <begin position="232"/>
        <end position="245"/>
    </location>
</feature>
<keyword evidence="2" id="KW-1133">Transmembrane helix</keyword>
<feature type="compositionally biased region" description="Polar residues" evidence="1">
    <location>
        <begin position="252"/>
        <end position="263"/>
    </location>
</feature>
<gene>
    <name evidence="3" type="ORF">LANO_0H24916G</name>
</gene>
<evidence type="ECO:0000313" key="4">
    <source>
        <dbReference type="Proteomes" id="UP000189911"/>
    </source>
</evidence>
<evidence type="ECO:0000313" key="3">
    <source>
        <dbReference type="EMBL" id="SCV06228.1"/>
    </source>
</evidence>
<keyword evidence="2" id="KW-0812">Transmembrane</keyword>
<reference evidence="4" key="1">
    <citation type="submission" date="2016-03" db="EMBL/GenBank/DDBJ databases">
        <authorList>
            <person name="Devillers Hugo."/>
        </authorList>
    </citation>
    <scope>NUCLEOTIDE SEQUENCE [LARGE SCALE GENOMIC DNA]</scope>
</reference>
<evidence type="ECO:0000256" key="1">
    <source>
        <dbReference type="SAM" id="MobiDB-lite"/>
    </source>
</evidence>
<feature type="compositionally biased region" description="Polar residues" evidence="1">
    <location>
        <begin position="78"/>
        <end position="94"/>
    </location>
</feature>
<name>A0A1G4KNW4_9SACH</name>
<feature type="region of interest" description="Disordered" evidence="1">
    <location>
        <begin position="134"/>
        <end position="163"/>
    </location>
</feature>
<evidence type="ECO:0000256" key="2">
    <source>
        <dbReference type="SAM" id="Phobius"/>
    </source>
</evidence>
<feature type="transmembrane region" description="Helical" evidence="2">
    <location>
        <begin position="6"/>
        <end position="29"/>
    </location>
</feature>
<organism evidence="3 4">
    <name type="scientific">Lachancea nothofagi CBS 11611</name>
    <dbReference type="NCBI Taxonomy" id="1266666"/>
    <lineage>
        <taxon>Eukaryota</taxon>
        <taxon>Fungi</taxon>
        <taxon>Dikarya</taxon>
        <taxon>Ascomycota</taxon>
        <taxon>Saccharomycotina</taxon>
        <taxon>Saccharomycetes</taxon>
        <taxon>Saccharomycetales</taxon>
        <taxon>Saccharomycetaceae</taxon>
        <taxon>Lachancea</taxon>
    </lineage>
</organism>
<dbReference type="Proteomes" id="UP000189911">
    <property type="component" value="Chromosome H"/>
</dbReference>
<proteinExistence type="predicted"/>
<feature type="compositionally biased region" description="Basic and acidic residues" evidence="1">
    <location>
        <begin position="63"/>
        <end position="76"/>
    </location>
</feature>
<keyword evidence="4" id="KW-1185">Reference proteome</keyword>
<dbReference type="EMBL" id="LT598447">
    <property type="protein sequence ID" value="SCV06228.1"/>
    <property type="molecule type" value="Genomic_DNA"/>
</dbReference>
<protein>
    <submittedName>
        <fullName evidence="3">LANO_0H24916g1_1</fullName>
    </submittedName>
</protein>
<accession>A0A1G4KNW4</accession>
<feature type="region of interest" description="Disordered" evidence="1">
    <location>
        <begin position="220"/>
        <end position="277"/>
    </location>
</feature>
<feature type="compositionally biased region" description="Polar residues" evidence="1">
    <location>
        <begin position="145"/>
        <end position="163"/>
    </location>
</feature>
<keyword evidence="2" id="KW-0472">Membrane</keyword>
<dbReference type="AlphaFoldDB" id="A0A1G4KNW4"/>
<dbReference type="OrthoDB" id="4097102at2759"/>
<sequence length="334" mass="37089">MVDGLSVSVGCAVGIPCGIAVIVAFIFWYRMQRRFKKEMEDDVESMGGDGAISFRNMDALREADTSEKTDHAHRLAEASSSSDNTQPPDFSSTAAPDVPSSRKKGKSNSKSDSRRNTYMPAYRKKLNSSINSLQHSRQADELKGTNDSSSISLDTKPNATNNEPTVLDQMIPVMVNQDATNSATVTSSDFSLAHDKDASNDNLAKNLQYHDFGSYPRRRSSANLNSIAPGNISSSSIHTRSSSTHSQKKSTENVFDTPNSSKVMTVVPNADHTDTPINDENIELEQQPDYYMLKNNYDAKNADEIAEEDQYENEFTNYSENKREFINSLRPRKN</sequence>
<feature type="region of interest" description="Disordered" evidence="1">
    <location>
        <begin position="63"/>
        <end position="118"/>
    </location>
</feature>